<reference evidence="1" key="1">
    <citation type="journal article" date="2019" name="MBio">
        <title>Virus Genomes from Deep Sea Sediments Expand the Ocean Megavirome and Support Independent Origins of Viral Gigantism.</title>
        <authorList>
            <person name="Backstrom D."/>
            <person name="Yutin N."/>
            <person name="Jorgensen S.L."/>
            <person name="Dharamshi J."/>
            <person name="Homa F."/>
            <person name="Zaremba-Niedwiedzka K."/>
            <person name="Spang A."/>
            <person name="Wolf Y.I."/>
            <person name="Koonin E.V."/>
            <person name="Ettema T.J."/>
        </authorList>
    </citation>
    <scope>NUCLEOTIDE SEQUENCE</scope>
</reference>
<dbReference type="EMBL" id="MK500588">
    <property type="protein sequence ID" value="QBK92917.1"/>
    <property type="molecule type" value="Genomic_DNA"/>
</dbReference>
<gene>
    <name evidence="1" type="ORF">LCPAC403_00510</name>
</gene>
<name>A0A481ZAW6_9VIRU</name>
<sequence>MDNITAIVLADIIVKINSAPEKFKRSHDDIIFNYRVKNQMIAPWKIEHPTFLEYVKTIVKKDAMVPFAIYHFNKKDNCIAIIDMDIFNLEALEKSTDDKLEIIVMEASGEKFKYLLSRPGLIMLIKLSH</sequence>
<accession>A0A481ZAW6</accession>
<protein>
    <submittedName>
        <fullName evidence="1">Uncharacterized protein</fullName>
    </submittedName>
</protein>
<evidence type="ECO:0000313" key="1">
    <source>
        <dbReference type="EMBL" id="QBK92917.1"/>
    </source>
</evidence>
<proteinExistence type="predicted"/>
<organism evidence="1">
    <name type="scientific">Pithovirus LCPAC403</name>
    <dbReference type="NCBI Taxonomy" id="2506596"/>
    <lineage>
        <taxon>Viruses</taxon>
        <taxon>Pithoviruses</taxon>
    </lineage>
</organism>